<protein>
    <submittedName>
        <fullName evidence="1">Uncharacterized protein</fullName>
    </submittedName>
</protein>
<dbReference type="AlphaFoldDB" id="A0A2U8P127"/>
<accession>A0A2U8P127</accession>
<evidence type="ECO:0000313" key="2">
    <source>
        <dbReference type="Proteomes" id="UP000215703"/>
    </source>
</evidence>
<gene>
    <name evidence="1" type="ORF">CIT37_03040</name>
</gene>
<dbReference type="Proteomes" id="UP000215703">
    <property type="component" value="Chromosome"/>
</dbReference>
<organism evidence="1 2">
    <name type="scientific">Bradyrhizobium ottawaense</name>
    <dbReference type="NCBI Taxonomy" id="931866"/>
    <lineage>
        <taxon>Bacteria</taxon>
        <taxon>Pseudomonadati</taxon>
        <taxon>Pseudomonadota</taxon>
        <taxon>Alphaproteobacteria</taxon>
        <taxon>Hyphomicrobiales</taxon>
        <taxon>Nitrobacteraceae</taxon>
        <taxon>Bradyrhizobium</taxon>
    </lineage>
</organism>
<dbReference type="OrthoDB" id="8241352at2"/>
<sequence length="92" mass="9783">MSALARSNLLPSEVLINDERNTAELRAAKRPRALKSPQGVAIEQQLSEFANSGGGGAMSAASAMQPAQSTGIVVRGHQLDKRPVYPRMLPKS</sequence>
<evidence type="ECO:0000313" key="1">
    <source>
        <dbReference type="EMBL" id="AWL91381.1"/>
    </source>
</evidence>
<name>A0A2U8P127_9BRAD</name>
<reference evidence="1 2" key="1">
    <citation type="journal article" date="2014" name="Int. J. Syst. Evol. Microbiol.">
        <title>Bradyrhizobium ottawaense sp. nov., a symbiotic nitrogen fixing bacterium from root nodules of soybeans in Canada.</title>
        <authorList>
            <person name="Yu X."/>
            <person name="Cloutier S."/>
            <person name="Tambong J.T."/>
            <person name="Bromfield E.S."/>
        </authorList>
    </citation>
    <scope>NUCLEOTIDE SEQUENCE [LARGE SCALE GENOMIC DNA]</scope>
    <source>
        <strain evidence="1 2">OO99</strain>
    </source>
</reference>
<proteinExistence type="predicted"/>
<dbReference type="EMBL" id="CP029425">
    <property type="protein sequence ID" value="AWL91381.1"/>
    <property type="molecule type" value="Genomic_DNA"/>
</dbReference>
<reference evidence="1 2" key="2">
    <citation type="journal article" date="2017" name="Syst. Appl. Microbiol.">
        <title>Soybeans inoculated with root zone soils of Canadian native legumes harbour diverse and novel Bradyrhizobium spp. that possess agricultural potential.</title>
        <authorList>
            <person name="Bromfield E.S.P."/>
            <person name="Cloutier S."/>
            <person name="Tambong J.T."/>
            <person name="Tran Thi T.V."/>
        </authorList>
    </citation>
    <scope>NUCLEOTIDE SEQUENCE [LARGE SCALE GENOMIC DNA]</scope>
    <source>
        <strain evidence="1 2">OO99</strain>
    </source>
</reference>